<feature type="domain" description="C2H2-type" evidence="7">
    <location>
        <begin position="82"/>
        <end position="109"/>
    </location>
</feature>
<dbReference type="OMA" id="HANCRQH"/>
<evidence type="ECO:0000256" key="2">
    <source>
        <dbReference type="ARBA" id="ARBA00022737"/>
    </source>
</evidence>
<dbReference type="SMART" id="SM00355">
    <property type="entry name" value="ZnF_C2H2"/>
    <property type="match status" value="6"/>
</dbReference>
<dbReference type="RefSeq" id="XP_009008770.1">
    <property type="nucleotide sequence ID" value="XM_009010522.1"/>
</dbReference>
<evidence type="ECO:0000313" key="8">
    <source>
        <dbReference type="EMBL" id="ESO12050.1"/>
    </source>
</evidence>
<dbReference type="EnsemblMetazoa" id="HelroT63800">
    <property type="protein sequence ID" value="HelroP63800"/>
    <property type="gene ID" value="HelroG63800"/>
</dbReference>
<name>T1FXK5_HELRO</name>
<keyword evidence="1" id="KW-0479">Metal-binding</keyword>
<evidence type="ECO:0000256" key="3">
    <source>
        <dbReference type="ARBA" id="ARBA00022771"/>
    </source>
</evidence>
<dbReference type="CTD" id="20213553"/>
<evidence type="ECO:0000256" key="5">
    <source>
        <dbReference type="ARBA" id="ARBA00023242"/>
    </source>
</evidence>
<feature type="domain" description="C2H2-type" evidence="7">
    <location>
        <begin position="1"/>
        <end position="26"/>
    </location>
</feature>
<dbReference type="GO" id="GO:0001228">
    <property type="term" value="F:DNA-binding transcription activator activity, RNA polymerase II-specific"/>
    <property type="evidence" value="ECO:0000318"/>
    <property type="project" value="GO_Central"/>
</dbReference>
<keyword evidence="2" id="KW-0677">Repeat</keyword>
<dbReference type="GO" id="GO:0006357">
    <property type="term" value="P:regulation of transcription by RNA polymerase II"/>
    <property type="evidence" value="ECO:0000318"/>
    <property type="project" value="GO_Central"/>
</dbReference>
<dbReference type="STRING" id="6412.T1FXK5"/>
<dbReference type="OrthoDB" id="3437960at2759"/>
<evidence type="ECO:0000313" key="9">
    <source>
        <dbReference type="EnsemblMetazoa" id="HelroP63800"/>
    </source>
</evidence>
<evidence type="ECO:0000256" key="4">
    <source>
        <dbReference type="ARBA" id="ARBA00022833"/>
    </source>
</evidence>
<evidence type="ECO:0000256" key="6">
    <source>
        <dbReference type="PROSITE-ProRule" id="PRU00042"/>
    </source>
</evidence>
<keyword evidence="10" id="KW-1185">Reference proteome</keyword>
<dbReference type="PANTHER" id="PTHR24393:SF136">
    <property type="entry name" value="LD28458P-RELATED"/>
    <property type="match status" value="1"/>
</dbReference>
<proteinExistence type="predicted"/>
<feature type="domain" description="C2H2-type" evidence="7">
    <location>
        <begin position="139"/>
        <end position="161"/>
    </location>
</feature>
<keyword evidence="3 6" id="KW-0863">Zinc-finger</keyword>
<dbReference type="InterPro" id="IPR013087">
    <property type="entry name" value="Znf_C2H2_type"/>
</dbReference>
<dbReference type="GO" id="GO:0000978">
    <property type="term" value="F:RNA polymerase II cis-regulatory region sequence-specific DNA binding"/>
    <property type="evidence" value="ECO:0000318"/>
    <property type="project" value="GO_Central"/>
</dbReference>
<reference evidence="10" key="1">
    <citation type="submission" date="2012-12" db="EMBL/GenBank/DDBJ databases">
        <authorList>
            <person name="Hellsten U."/>
            <person name="Grimwood J."/>
            <person name="Chapman J.A."/>
            <person name="Shapiro H."/>
            <person name="Aerts A."/>
            <person name="Otillar R.P."/>
            <person name="Terry A.Y."/>
            <person name="Boore J.L."/>
            <person name="Simakov O."/>
            <person name="Marletaz F."/>
            <person name="Cho S.-J."/>
            <person name="Edsinger-Gonzales E."/>
            <person name="Havlak P."/>
            <person name="Kuo D.-H."/>
            <person name="Larsson T."/>
            <person name="Lv J."/>
            <person name="Arendt D."/>
            <person name="Savage R."/>
            <person name="Osoegawa K."/>
            <person name="de Jong P."/>
            <person name="Lindberg D.R."/>
            <person name="Seaver E.C."/>
            <person name="Weisblat D.A."/>
            <person name="Putnam N.H."/>
            <person name="Grigoriev I.V."/>
            <person name="Rokhsar D.S."/>
        </authorList>
    </citation>
    <scope>NUCLEOTIDE SEQUENCE</scope>
</reference>
<dbReference type="AlphaFoldDB" id="T1FXK5"/>
<dbReference type="FunFam" id="3.30.160.60:FF:000446">
    <property type="entry name" value="Zinc finger protein"/>
    <property type="match status" value="1"/>
</dbReference>
<dbReference type="PROSITE" id="PS50157">
    <property type="entry name" value="ZINC_FINGER_C2H2_2"/>
    <property type="match status" value="6"/>
</dbReference>
<dbReference type="SUPFAM" id="SSF57667">
    <property type="entry name" value="beta-beta-alpha zinc fingers"/>
    <property type="match status" value="3"/>
</dbReference>
<feature type="domain" description="C2H2-type" evidence="7">
    <location>
        <begin position="56"/>
        <end position="83"/>
    </location>
</feature>
<dbReference type="Pfam" id="PF00096">
    <property type="entry name" value="zf-C2H2"/>
    <property type="match status" value="5"/>
</dbReference>
<dbReference type="HOGENOM" id="CLU_002678_2_1_1"/>
<feature type="domain" description="C2H2-type" evidence="7">
    <location>
        <begin position="110"/>
        <end position="138"/>
    </location>
</feature>
<dbReference type="FunFam" id="3.30.160.60:FF:000929">
    <property type="entry name" value="Uncharacterized protein, isoform B"/>
    <property type="match status" value="1"/>
</dbReference>
<feature type="domain" description="C2H2-type" evidence="7">
    <location>
        <begin position="27"/>
        <end position="54"/>
    </location>
</feature>
<dbReference type="Proteomes" id="UP000015101">
    <property type="component" value="Unassembled WGS sequence"/>
</dbReference>
<sequence length="179" mass="21140">CFECGKSFTTSSGLKQHQHIHSSVKPFKCEVCFKAYTQFSNLCRHKRMHANCRQHLKCVECGQYFTSTTTFNKHKKFSKDKYSCKYCGKNFPRSANLTRHLRTHTGEQPYKCKFCERSFSISSNLQRHVRNIHNKEKPFRCLQCERCFGQQTNLERHIKKHKLGTSIFNSNNLNVTFKE</sequence>
<dbReference type="PANTHER" id="PTHR24393">
    <property type="entry name" value="ZINC FINGER PROTEIN"/>
    <property type="match status" value="1"/>
</dbReference>
<dbReference type="KEGG" id="hro:HELRODRAFT_63800"/>
<organism evidence="9 10">
    <name type="scientific">Helobdella robusta</name>
    <name type="common">Californian leech</name>
    <dbReference type="NCBI Taxonomy" id="6412"/>
    <lineage>
        <taxon>Eukaryota</taxon>
        <taxon>Metazoa</taxon>
        <taxon>Spiralia</taxon>
        <taxon>Lophotrochozoa</taxon>
        <taxon>Annelida</taxon>
        <taxon>Clitellata</taxon>
        <taxon>Hirudinea</taxon>
        <taxon>Rhynchobdellida</taxon>
        <taxon>Glossiphoniidae</taxon>
        <taxon>Helobdella</taxon>
    </lineage>
</organism>
<dbReference type="FunFam" id="3.30.160.60:FF:000159">
    <property type="entry name" value="Mds1 and evi1 complex locus protein"/>
    <property type="match status" value="1"/>
</dbReference>
<protein>
    <recommendedName>
        <fullName evidence="7">C2H2-type domain-containing protein</fullName>
    </recommendedName>
</protein>
<dbReference type="EMBL" id="KB095811">
    <property type="protein sequence ID" value="ESO12050.1"/>
    <property type="molecule type" value="Genomic_DNA"/>
</dbReference>
<reference evidence="8 10" key="2">
    <citation type="journal article" date="2013" name="Nature">
        <title>Insights into bilaterian evolution from three spiralian genomes.</title>
        <authorList>
            <person name="Simakov O."/>
            <person name="Marletaz F."/>
            <person name="Cho S.J."/>
            <person name="Edsinger-Gonzales E."/>
            <person name="Havlak P."/>
            <person name="Hellsten U."/>
            <person name="Kuo D.H."/>
            <person name="Larsson T."/>
            <person name="Lv J."/>
            <person name="Arendt D."/>
            <person name="Savage R."/>
            <person name="Osoegawa K."/>
            <person name="de Jong P."/>
            <person name="Grimwood J."/>
            <person name="Chapman J.A."/>
            <person name="Shapiro H."/>
            <person name="Aerts A."/>
            <person name="Otillar R.P."/>
            <person name="Terry A.Y."/>
            <person name="Boore J.L."/>
            <person name="Grigoriev I.V."/>
            <person name="Lindberg D.R."/>
            <person name="Seaver E.C."/>
            <person name="Weisblat D.A."/>
            <person name="Putnam N.H."/>
            <person name="Rokhsar D.S."/>
        </authorList>
    </citation>
    <scope>NUCLEOTIDE SEQUENCE</scope>
</reference>
<accession>T1FXK5</accession>
<dbReference type="EMBL" id="AMQM01000042">
    <property type="status" value="NOT_ANNOTATED_CDS"/>
    <property type="molecule type" value="Genomic_DNA"/>
</dbReference>
<dbReference type="FunFam" id="3.30.160.60:FF:000112">
    <property type="entry name" value="Mds1 and evi1 complex locus protein"/>
    <property type="match status" value="1"/>
</dbReference>
<dbReference type="Gene3D" id="3.30.160.60">
    <property type="entry name" value="Classic Zinc Finger"/>
    <property type="match status" value="5"/>
</dbReference>
<evidence type="ECO:0000259" key="7">
    <source>
        <dbReference type="PROSITE" id="PS50157"/>
    </source>
</evidence>
<dbReference type="InParanoid" id="T1FXK5"/>
<gene>
    <name evidence="9" type="primary">20213553</name>
    <name evidence="8" type="ORF">HELRODRAFT_63800</name>
</gene>
<evidence type="ECO:0000256" key="1">
    <source>
        <dbReference type="ARBA" id="ARBA00022723"/>
    </source>
</evidence>
<dbReference type="InterPro" id="IPR036236">
    <property type="entry name" value="Znf_C2H2_sf"/>
</dbReference>
<dbReference type="FunFam" id="3.30.160.60:FF:000126">
    <property type="entry name" value="Mds1 and evi1 complex locus protein"/>
    <property type="match status" value="1"/>
</dbReference>
<dbReference type="eggNOG" id="KOG1721">
    <property type="taxonomic scope" value="Eukaryota"/>
</dbReference>
<reference evidence="9" key="3">
    <citation type="submission" date="2015-06" db="UniProtKB">
        <authorList>
            <consortium name="EnsemblMetazoa"/>
        </authorList>
    </citation>
    <scope>IDENTIFICATION</scope>
</reference>
<dbReference type="PROSITE" id="PS00028">
    <property type="entry name" value="ZINC_FINGER_C2H2_1"/>
    <property type="match status" value="5"/>
</dbReference>
<dbReference type="GO" id="GO:0005634">
    <property type="term" value="C:nucleus"/>
    <property type="evidence" value="ECO:0000318"/>
    <property type="project" value="GO_Central"/>
</dbReference>
<keyword evidence="5" id="KW-0539">Nucleus</keyword>
<evidence type="ECO:0000313" key="10">
    <source>
        <dbReference type="Proteomes" id="UP000015101"/>
    </source>
</evidence>
<dbReference type="GO" id="GO:0008270">
    <property type="term" value="F:zinc ion binding"/>
    <property type="evidence" value="ECO:0007669"/>
    <property type="project" value="UniProtKB-KW"/>
</dbReference>
<keyword evidence="4" id="KW-0862">Zinc</keyword>
<dbReference type="GeneID" id="20213553"/>